<feature type="compositionally biased region" description="Basic and acidic residues" evidence="2">
    <location>
        <begin position="40"/>
        <end position="52"/>
    </location>
</feature>
<feature type="region of interest" description="Disordered" evidence="2">
    <location>
        <begin position="1"/>
        <end position="67"/>
    </location>
</feature>
<dbReference type="Proteomes" id="UP000070404">
    <property type="component" value="Unassembled WGS sequence"/>
</dbReference>
<dbReference type="EMBL" id="LHYF01000061">
    <property type="protein sequence ID" value="KXB05921.1"/>
    <property type="molecule type" value="Genomic_DNA"/>
</dbReference>
<feature type="compositionally biased region" description="Basic residues" evidence="2">
    <location>
        <begin position="13"/>
        <end position="39"/>
    </location>
</feature>
<keyword evidence="4" id="KW-1185">Reference proteome</keyword>
<keyword evidence="1" id="KW-1277">Toxin-antitoxin system</keyword>
<evidence type="ECO:0000256" key="2">
    <source>
        <dbReference type="SAM" id="MobiDB-lite"/>
    </source>
</evidence>
<evidence type="ECO:0000313" key="3">
    <source>
        <dbReference type="EMBL" id="KXB05921.1"/>
    </source>
</evidence>
<evidence type="ECO:0000313" key="4">
    <source>
        <dbReference type="Proteomes" id="UP000070404"/>
    </source>
</evidence>
<proteinExistence type="predicted"/>
<evidence type="ECO:0000256" key="1">
    <source>
        <dbReference type="ARBA" id="ARBA00022649"/>
    </source>
</evidence>
<dbReference type="Pfam" id="PF05016">
    <property type="entry name" value="ParE_toxin"/>
    <property type="match status" value="1"/>
</dbReference>
<protein>
    <submittedName>
        <fullName evidence="3">Uncharacterized protein</fullName>
    </submittedName>
</protein>
<dbReference type="AlphaFoldDB" id="A0A133VHK4"/>
<dbReference type="Gene3D" id="3.30.2310.20">
    <property type="entry name" value="RelE-like"/>
    <property type="match status" value="1"/>
</dbReference>
<accession>A0A133VHK4</accession>
<name>A0A133VHK4_9EURY</name>
<reference evidence="3 4" key="1">
    <citation type="journal article" date="2016" name="Sci. Rep.">
        <title>Metabolic traits of an uncultured archaeal lineage -MSBL1- from brine pools of the Red Sea.</title>
        <authorList>
            <person name="Mwirichia R."/>
            <person name="Alam I."/>
            <person name="Rashid M."/>
            <person name="Vinu M."/>
            <person name="Ba-Alawi W."/>
            <person name="Anthony Kamau A."/>
            <person name="Kamanda Ngugi D."/>
            <person name="Goker M."/>
            <person name="Klenk H.P."/>
            <person name="Bajic V."/>
            <person name="Stingl U."/>
        </authorList>
    </citation>
    <scope>NUCLEOTIDE SEQUENCE [LARGE SCALE GENOMIC DNA]</scope>
    <source>
        <strain evidence="3">SCGC-AAA382C18</strain>
    </source>
</reference>
<gene>
    <name evidence="3" type="ORF">AKJ52_02810</name>
</gene>
<comment type="caution">
    <text evidence="3">The sequence shown here is derived from an EMBL/GenBank/DDBJ whole genome shotgun (WGS) entry which is preliminary data.</text>
</comment>
<sequence>MPTTVQISSETKKKTRRRKRPPQRNLRRSHQRPNRRTRSKTKEKNRKSEKTGKHPTQKSQRRTGDRMNYELKWKKETVKDLEKLDQEKKQRIVDKLEWFAERPDRKRNVKYIEKYGTLRYRIGDFRIFFQKTTTKKQ</sequence>
<dbReference type="InterPro" id="IPR035093">
    <property type="entry name" value="RelE/ParE_toxin_dom_sf"/>
</dbReference>
<organism evidence="3 4">
    <name type="scientific">candidate division MSBL1 archaeon SCGC-AAA382C18</name>
    <dbReference type="NCBI Taxonomy" id="1698281"/>
    <lineage>
        <taxon>Archaea</taxon>
        <taxon>Methanobacteriati</taxon>
        <taxon>Methanobacteriota</taxon>
        <taxon>candidate division MSBL1</taxon>
    </lineage>
</organism>
<dbReference type="InterPro" id="IPR007712">
    <property type="entry name" value="RelE/ParE_toxin"/>
</dbReference>
<dbReference type="SUPFAM" id="SSF143011">
    <property type="entry name" value="RelE-like"/>
    <property type="match status" value="1"/>
</dbReference>